<name>A0A385EDR0_9CAUD</name>
<evidence type="ECO:0000313" key="2">
    <source>
        <dbReference type="Proteomes" id="UP000259026"/>
    </source>
</evidence>
<protein>
    <submittedName>
        <fullName evidence="1">Uncharacterized protein</fullName>
    </submittedName>
</protein>
<gene>
    <name evidence="1" type="ORF">CcrPW_gp418c</name>
</gene>
<accession>A0A385EDR0</accession>
<evidence type="ECO:0000313" key="1">
    <source>
        <dbReference type="EMBL" id="AXQ68957.1"/>
    </source>
</evidence>
<proteinExistence type="predicted"/>
<dbReference type="EMBL" id="MH588545">
    <property type="protein sequence ID" value="AXQ68957.1"/>
    <property type="molecule type" value="Genomic_DNA"/>
</dbReference>
<reference evidence="1" key="1">
    <citation type="submission" date="2018-07" db="EMBL/GenBank/DDBJ databases">
        <authorList>
            <person name="Quirk P.G."/>
            <person name="Krulwich T.A."/>
        </authorList>
    </citation>
    <scope>NUCLEOTIDE SEQUENCE</scope>
</reference>
<organism evidence="1 2">
    <name type="scientific">Caulobacter phage CcrPW</name>
    <dbReference type="NCBI Taxonomy" id="2283271"/>
    <lineage>
        <taxon>Viruses</taxon>
        <taxon>Duplodnaviria</taxon>
        <taxon>Heunggongvirae</taxon>
        <taxon>Uroviricota</taxon>
        <taxon>Caudoviricetes</taxon>
        <taxon>Jeanschmidtviridae</taxon>
        <taxon>Colossusvirus</taxon>
        <taxon>Colossusvirus PW</taxon>
    </lineage>
</organism>
<keyword evidence="2" id="KW-1185">Reference proteome</keyword>
<sequence>MARINPYDKYRERIAAWNAANPRYQIVQDCLTKTMQPAARPFVLYRKLDSGVIDYVARYSTIETAMKAGEKDPRW</sequence>
<dbReference type="Proteomes" id="UP000259026">
    <property type="component" value="Segment"/>
</dbReference>
<reference evidence="1" key="2">
    <citation type="submission" date="2018-09" db="EMBL/GenBank/DDBJ databases">
        <title>Giant CbK-like Caulobacter bacteriophages have genetically divergent genomes.</title>
        <authorList>
            <person name="Wilson K."/>
            <person name="Ely B."/>
        </authorList>
    </citation>
    <scope>NUCLEOTIDE SEQUENCE [LARGE SCALE GENOMIC DNA]</scope>
</reference>